<gene>
    <name evidence="6" type="ORF">H9861_02600</name>
</gene>
<accession>A0A9D1UWA0</accession>
<reference evidence="6" key="2">
    <citation type="submission" date="2021-04" db="EMBL/GenBank/DDBJ databases">
        <authorList>
            <person name="Gilroy R."/>
        </authorList>
    </citation>
    <scope>NUCLEOTIDE SEQUENCE</scope>
    <source>
        <strain evidence="6">6627</strain>
    </source>
</reference>
<keyword evidence="3 5" id="KW-0904">Protein phosphatase</keyword>
<dbReference type="Gene3D" id="3.20.20.140">
    <property type="entry name" value="Metal-dependent hydrolases"/>
    <property type="match status" value="1"/>
</dbReference>
<name>A0A9D1UWA0_9LACO</name>
<organism evidence="6 7">
    <name type="scientific">Candidatus Ligilactobacillus excrementigallinarum</name>
    <dbReference type="NCBI Taxonomy" id="2838641"/>
    <lineage>
        <taxon>Bacteria</taxon>
        <taxon>Bacillati</taxon>
        <taxon>Bacillota</taxon>
        <taxon>Bacilli</taxon>
        <taxon>Lactobacillales</taxon>
        <taxon>Lactobacillaceae</taxon>
        <taxon>Ligilactobacillus</taxon>
    </lineage>
</organism>
<comment type="caution">
    <text evidence="6">The sequence shown here is derived from an EMBL/GenBank/DDBJ whole genome shotgun (WGS) entry which is preliminary data.</text>
</comment>
<dbReference type="Proteomes" id="UP000823963">
    <property type="component" value="Unassembled WGS sequence"/>
</dbReference>
<sequence length="264" mass="29785">MTLVDLHAHLLPGVDDGSPDLQTSLQLARKSVADGVTHMLLTPHHMDGTYVNHKQDVIAKTEMFQNALDQAQIPLKVFPGQEVHLTDKLLDALDQDDILFADANDRYMMLELPHTHVPEYFLKNILPELQMCGITPVIVHPERNQGIQRDHSLLYSLVEAGCLTQLTASSYVDVFGEQITGLTQKIIDANLGTTFSSDAHALKGRGSRMDAAYRKLSDQNEDCATRYWQNAKAILNGDDVPMDDLHQIKEKRNFWERLFKGRQK</sequence>
<dbReference type="InterPro" id="IPR016195">
    <property type="entry name" value="Pol/histidinol_Pase-like"/>
</dbReference>
<protein>
    <recommendedName>
        <fullName evidence="5">Tyrosine-protein phosphatase</fullName>
        <ecNumber evidence="5">3.1.3.48</ecNumber>
    </recommendedName>
</protein>
<dbReference type="AlphaFoldDB" id="A0A9D1UWA0"/>
<comment type="similarity">
    <text evidence="1 5">Belongs to the metallo-dependent hydrolases superfamily. CpsB/CapC family.</text>
</comment>
<dbReference type="SUPFAM" id="SSF89550">
    <property type="entry name" value="PHP domain-like"/>
    <property type="match status" value="1"/>
</dbReference>
<dbReference type="Pfam" id="PF19567">
    <property type="entry name" value="CpsB_CapC"/>
    <property type="match status" value="1"/>
</dbReference>
<evidence type="ECO:0000313" key="7">
    <source>
        <dbReference type="Proteomes" id="UP000823963"/>
    </source>
</evidence>
<comment type="catalytic activity">
    <reaction evidence="4 5">
        <text>O-phospho-L-tyrosyl-[protein] + H2O = L-tyrosyl-[protein] + phosphate</text>
        <dbReference type="Rhea" id="RHEA:10684"/>
        <dbReference type="Rhea" id="RHEA-COMP:10136"/>
        <dbReference type="Rhea" id="RHEA-COMP:20101"/>
        <dbReference type="ChEBI" id="CHEBI:15377"/>
        <dbReference type="ChEBI" id="CHEBI:43474"/>
        <dbReference type="ChEBI" id="CHEBI:46858"/>
        <dbReference type="ChEBI" id="CHEBI:61978"/>
        <dbReference type="EC" id="3.1.3.48"/>
    </reaction>
</comment>
<evidence type="ECO:0000256" key="3">
    <source>
        <dbReference type="ARBA" id="ARBA00022912"/>
    </source>
</evidence>
<dbReference type="GO" id="GO:0030145">
    <property type="term" value="F:manganese ion binding"/>
    <property type="evidence" value="ECO:0007669"/>
    <property type="project" value="UniProtKB-UniRule"/>
</dbReference>
<evidence type="ECO:0000256" key="1">
    <source>
        <dbReference type="ARBA" id="ARBA00005750"/>
    </source>
</evidence>
<evidence type="ECO:0000256" key="5">
    <source>
        <dbReference type="PIRNR" id="PIRNR016557"/>
    </source>
</evidence>
<dbReference type="EC" id="3.1.3.48" evidence="5"/>
<dbReference type="InterPro" id="IPR016667">
    <property type="entry name" value="Caps_polysacc_synth_CpsB/CapC"/>
</dbReference>
<dbReference type="PANTHER" id="PTHR39181">
    <property type="entry name" value="TYROSINE-PROTEIN PHOSPHATASE YWQE"/>
    <property type="match status" value="1"/>
</dbReference>
<dbReference type="PANTHER" id="PTHR39181:SF1">
    <property type="entry name" value="TYROSINE-PROTEIN PHOSPHATASE YWQE"/>
    <property type="match status" value="1"/>
</dbReference>
<reference evidence="6" key="1">
    <citation type="journal article" date="2021" name="PeerJ">
        <title>Extensive microbial diversity within the chicken gut microbiome revealed by metagenomics and culture.</title>
        <authorList>
            <person name="Gilroy R."/>
            <person name="Ravi A."/>
            <person name="Getino M."/>
            <person name="Pursley I."/>
            <person name="Horton D.L."/>
            <person name="Alikhan N.F."/>
            <person name="Baker D."/>
            <person name="Gharbi K."/>
            <person name="Hall N."/>
            <person name="Watson M."/>
            <person name="Adriaenssens E.M."/>
            <person name="Foster-Nyarko E."/>
            <person name="Jarju S."/>
            <person name="Secka A."/>
            <person name="Antonio M."/>
            <person name="Oren A."/>
            <person name="Chaudhuri R.R."/>
            <person name="La Ragione R."/>
            <person name="Hildebrand F."/>
            <person name="Pallen M.J."/>
        </authorList>
    </citation>
    <scope>NUCLEOTIDE SEQUENCE</scope>
    <source>
        <strain evidence="6">6627</strain>
    </source>
</reference>
<dbReference type="GO" id="GO:0004725">
    <property type="term" value="F:protein tyrosine phosphatase activity"/>
    <property type="evidence" value="ECO:0007669"/>
    <property type="project" value="UniProtKB-UniRule"/>
</dbReference>
<proteinExistence type="inferred from homology"/>
<dbReference type="EMBL" id="DXFP01000019">
    <property type="protein sequence ID" value="HIX01625.1"/>
    <property type="molecule type" value="Genomic_DNA"/>
</dbReference>
<keyword evidence="2 5" id="KW-0378">Hydrolase</keyword>
<evidence type="ECO:0000256" key="4">
    <source>
        <dbReference type="ARBA" id="ARBA00051722"/>
    </source>
</evidence>
<dbReference type="PIRSF" id="PIRSF016557">
    <property type="entry name" value="Caps_synth_CpsB"/>
    <property type="match status" value="1"/>
</dbReference>
<evidence type="ECO:0000256" key="2">
    <source>
        <dbReference type="ARBA" id="ARBA00022801"/>
    </source>
</evidence>
<evidence type="ECO:0000313" key="6">
    <source>
        <dbReference type="EMBL" id="HIX01625.1"/>
    </source>
</evidence>